<evidence type="ECO:0008006" key="3">
    <source>
        <dbReference type="Google" id="ProtNLM"/>
    </source>
</evidence>
<accession>A0ABQ1GT04</accession>
<sequence>MVRVMVAAKRGALAGAPVAHSNAAPAARLARYRIVSLPVLVTFARRVPPAQPNIIHPGEGRGPVAMVELTKRNAKP</sequence>
<organism evidence="1 2">
    <name type="scientific">Sphingomonas psychrolutea</name>
    <dbReference type="NCBI Taxonomy" id="1259676"/>
    <lineage>
        <taxon>Bacteria</taxon>
        <taxon>Pseudomonadati</taxon>
        <taxon>Pseudomonadota</taxon>
        <taxon>Alphaproteobacteria</taxon>
        <taxon>Sphingomonadales</taxon>
        <taxon>Sphingomonadaceae</taxon>
        <taxon>Sphingomonas</taxon>
    </lineage>
</organism>
<evidence type="ECO:0000313" key="1">
    <source>
        <dbReference type="EMBL" id="GGA49735.1"/>
    </source>
</evidence>
<evidence type="ECO:0000313" key="2">
    <source>
        <dbReference type="Proteomes" id="UP000618591"/>
    </source>
</evidence>
<comment type="caution">
    <text evidence="1">The sequence shown here is derived from an EMBL/GenBank/DDBJ whole genome shotgun (WGS) entry which is preliminary data.</text>
</comment>
<dbReference type="Proteomes" id="UP000618591">
    <property type="component" value="Unassembled WGS sequence"/>
</dbReference>
<dbReference type="EMBL" id="BMDW01000011">
    <property type="protein sequence ID" value="GGA49735.1"/>
    <property type="molecule type" value="Genomic_DNA"/>
</dbReference>
<name>A0ABQ1GT04_9SPHN</name>
<proteinExistence type="predicted"/>
<protein>
    <recommendedName>
        <fullName evidence="3">Secreted protein</fullName>
    </recommendedName>
</protein>
<keyword evidence="2" id="KW-1185">Reference proteome</keyword>
<gene>
    <name evidence="1" type="ORF">GCM10011395_20050</name>
</gene>
<reference evidence="2" key="1">
    <citation type="journal article" date="2019" name="Int. J. Syst. Evol. Microbiol.">
        <title>The Global Catalogue of Microorganisms (GCM) 10K type strain sequencing project: providing services to taxonomists for standard genome sequencing and annotation.</title>
        <authorList>
            <consortium name="The Broad Institute Genomics Platform"/>
            <consortium name="The Broad Institute Genome Sequencing Center for Infectious Disease"/>
            <person name="Wu L."/>
            <person name="Ma J."/>
        </authorList>
    </citation>
    <scope>NUCLEOTIDE SEQUENCE [LARGE SCALE GENOMIC DNA]</scope>
    <source>
        <strain evidence="2">CGMCC 1.10106</strain>
    </source>
</reference>